<gene>
    <name evidence="1" type="ORF">N2K95_07595</name>
</gene>
<dbReference type="InterPro" id="IPR008316">
    <property type="entry name" value="UCP029876"/>
</dbReference>
<dbReference type="Gene3D" id="1.10.1900.10">
    <property type="entry name" value="c-terminal domain of poly(a) binding protein"/>
    <property type="match status" value="1"/>
</dbReference>
<sequence>MAAQWIELVTGPWEDKRRWRRLKQRKKQLPAGYRTAMDGLERYFMYAGPIARGDVYLQMLEDLADLVERAAVDGTSVRSVVGEDPVEFAEAFIANYADGQWINKERVRLIETIDRSAKEG</sequence>
<dbReference type="RefSeq" id="WP_260653579.1">
    <property type="nucleotide sequence ID" value="NZ_CP104275.1"/>
</dbReference>
<proteinExistence type="predicted"/>
<dbReference type="Proteomes" id="UP001059859">
    <property type="component" value="Chromosome"/>
</dbReference>
<organism evidence="1 2">
    <name type="scientific">Arthrobacter zhaoxinii</name>
    <dbReference type="NCBI Taxonomy" id="2964616"/>
    <lineage>
        <taxon>Bacteria</taxon>
        <taxon>Bacillati</taxon>
        <taxon>Actinomycetota</taxon>
        <taxon>Actinomycetes</taxon>
        <taxon>Micrococcales</taxon>
        <taxon>Micrococcaceae</taxon>
        <taxon>Arthrobacter</taxon>
    </lineage>
</organism>
<dbReference type="EMBL" id="CP104275">
    <property type="protein sequence ID" value="UWX98498.1"/>
    <property type="molecule type" value="Genomic_DNA"/>
</dbReference>
<evidence type="ECO:0000313" key="1">
    <source>
        <dbReference type="EMBL" id="UWX98498.1"/>
    </source>
</evidence>
<evidence type="ECO:0000313" key="2">
    <source>
        <dbReference type="Proteomes" id="UP001059859"/>
    </source>
</evidence>
<reference evidence="1" key="1">
    <citation type="submission" date="2022-09" db="EMBL/GenBank/DDBJ databases">
        <title>Novel species in genus Arthrobacter.</title>
        <authorList>
            <person name="Liu Y."/>
        </authorList>
    </citation>
    <scope>NUCLEOTIDE SEQUENCE</scope>
    <source>
        <strain evidence="1">Zg-Y815</strain>
    </source>
</reference>
<dbReference type="SUPFAM" id="SSF158560">
    <property type="entry name" value="BH3980-like"/>
    <property type="match status" value="1"/>
</dbReference>
<protein>
    <submittedName>
        <fullName evidence="1">DUF1048 domain-containing protein</fullName>
    </submittedName>
</protein>
<keyword evidence="2" id="KW-1185">Reference proteome</keyword>
<accession>A0ABY5YV35</accession>
<name>A0ABY5YV35_9MICC</name>
<dbReference type="Pfam" id="PF06304">
    <property type="entry name" value="DUF1048"/>
    <property type="match status" value="1"/>
</dbReference>